<evidence type="ECO:0000313" key="5">
    <source>
        <dbReference type="EMBL" id="KAI6653382.1"/>
    </source>
</evidence>
<dbReference type="InterPro" id="IPR036034">
    <property type="entry name" value="PDZ_sf"/>
</dbReference>
<dbReference type="GO" id="GO:0007165">
    <property type="term" value="P:signal transduction"/>
    <property type="evidence" value="ECO:0007669"/>
    <property type="project" value="InterPro"/>
</dbReference>
<dbReference type="PANTHER" id="PTHR21298:SF2">
    <property type="entry name" value="GH01721P"/>
    <property type="match status" value="1"/>
</dbReference>
<dbReference type="InterPro" id="IPR000159">
    <property type="entry name" value="RA_dom"/>
</dbReference>
<feature type="region of interest" description="Disordered" evidence="2">
    <location>
        <begin position="284"/>
        <end position="320"/>
    </location>
</feature>
<dbReference type="Pfam" id="PF00788">
    <property type="entry name" value="RA"/>
    <property type="match status" value="1"/>
</dbReference>
<name>A0AAV7JX05_9METZ</name>
<evidence type="ECO:0000259" key="3">
    <source>
        <dbReference type="PROSITE" id="PS50106"/>
    </source>
</evidence>
<evidence type="ECO:0000256" key="1">
    <source>
        <dbReference type="SAM" id="Coils"/>
    </source>
</evidence>
<dbReference type="GO" id="GO:0045742">
    <property type="term" value="P:positive regulation of epidermal growth factor receptor signaling pathway"/>
    <property type="evidence" value="ECO:0007669"/>
    <property type="project" value="TreeGrafter"/>
</dbReference>
<dbReference type="PANTHER" id="PTHR21298">
    <property type="entry name" value="GH01721P"/>
    <property type="match status" value="1"/>
</dbReference>
<comment type="caution">
    <text evidence="5">The sequence shown here is derived from an EMBL/GenBank/DDBJ whole genome shotgun (WGS) entry which is preliminary data.</text>
</comment>
<dbReference type="Proteomes" id="UP001165289">
    <property type="component" value="Unassembled WGS sequence"/>
</dbReference>
<organism evidence="5 6">
    <name type="scientific">Oopsacas minuta</name>
    <dbReference type="NCBI Taxonomy" id="111878"/>
    <lineage>
        <taxon>Eukaryota</taxon>
        <taxon>Metazoa</taxon>
        <taxon>Porifera</taxon>
        <taxon>Hexactinellida</taxon>
        <taxon>Hexasterophora</taxon>
        <taxon>Lyssacinosida</taxon>
        <taxon>Leucopsacidae</taxon>
        <taxon>Oopsacas</taxon>
    </lineage>
</organism>
<dbReference type="PROSITE" id="PS50106">
    <property type="entry name" value="PDZ"/>
    <property type="match status" value="1"/>
</dbReference>
<evidence type="ECO:0000256" key="2">
    <source>
        <dbReference type="SAM" id="MobiDB-lite"/>
    </source>
</evidence>
<dbReference type="InterPro" id="IPR029071">
    <property type="entry name" value="Ubiquitin-like_domsf"/>
</dbReference>
<dbReference type="SUPFAM" id="SSF54236">
    <property type="entry name" value="Ubiquitin-like"/>
    <property type="match status" value="1"/>
</dbReference>
<feature type="compositionally biased region" description="Basic and acidic residues" evidence="2">
    <location>
        <begin position="300"/>
        <end position="309"/>
    </location>
</feature>
<dbReference type="EMBL" id="JAKMXF010000277">
    <property type="protein sequence ID" value="KAI6653382.1"/>
    <property type="molecule type" value="Genomic_DNA"/>
</dbReference>
<accession>A0AAV7JX05</accession>
<dbReference type="InterPro" id="IPR001478">
    <property type="entry name" value="PDZ"/>
</dbReference>
<reference evidence="5 6" key="1">
    <citation type="journal article" date="2023" name="BMC Biol.">
        <title>The compact genome of the sponge Oopsacas minuta (Hexactinellida) is lacking key metazoan core genes.</title>
        <authorList>
            <person name="Santini S."/>
            <person name="Schenkelaars Q."/>
            <person name="Jourda C."/>
            <person name="Duchesne M."/>
            <person name="Belahbib H."/>
            <person name="Rocher C."/>
            <person name="Selva M."/>
            <person name="Riesgo A."/>
            <person name="Vervoort M."/>
            <person name="Leys S.P."/>
            <person name="Kodjabachian L."/>
            <person name="Le Bivic A."/>
            <person name="Borchiellini C."/>
            <person name="Claverie J.M."/>
            <person name="Renard E."/>
        </authorList>
    </citation>
    <scope>NUCLEOTIDE SEQUENCE [LARGE SCALE GENOMIC DNA]</scope>
    <source>
        <strain evidence="5">SPO-2</strain>
    </source>
</reference>
<evidence type="ECO:0000259" key="4">
    <source>
        <dbReference type="PROSITE" id="PS50200"/>
    </source>
</evidence>
<gene>
    <name evidence="5" type="ORF">LOD99_3601</name>
</gene>
<feature type="domain" description="Ras-associating" evidence="4">
    <location>
        <begin position="190"/>
        <end position="240"/>
    </location>
</feature>
<feature type="compositionally biased region" description="Polar residues" evidence="2">
    <location>
        <begin position="490"/>
        <end position="507"/>
    </location>
</feature>
<dbReference type="Gene3D" id="2.30.42.10">
    <property type="match status" value="1"/>
</dbReference>
<protein>
    <recommendedName>
        <fullName evidence="7">PDZ domain-containing protein</fullName>
    </recommendedName>
</protein>
<dbReference type="SMART" id="SM00314">
    <property type="entry name" value="RA"/>
    <property type="match status" value="1"/>
</dbReference>
<keyword evidence="1" id="KW-0175">Coiled coil</keyword>
<dbReference type="SUPFAM" id="SSF50156">
    <property type="entry name" value="PDZ domain-like"/>
    <property type="match status" value="1"/>
</dbReference>
<feature type="region of interest" description="Disordered" evidence="2">
    <location>
        <begin position="450"/>
        <end position="476"/>
    </location>
</feature>
<dbReference type="PROSITE" id="PS50200">
    <property type="entry name" value="RA"/>
    <property type="match status" value="1"/>
</dbReference>
<evidence type="ECO:0008006" key="7">
    <source>
        <dbReference type="Google" id="ProtNLM"/>
    </source>
</evidence>
<sequence length="897" mass="99043">MFSGRPNFSLRNKKLTRRRSISGATAITTFGTSQAGIFANNKINKNKEENNKTVSLEISRPASVSSLAPQLMTSSLPPLNMNNRVNIKIDTSLYQSSPDGTPSLNDIRGKPEMKLFEVSATTTCGQLLQQVISRVIQLNPSNAKRDPNLFYIASIDINTESKELRHDVSPLVIIQKSAGLISHFKLQTRQGTVIKVYSNSIVPGCEYKTLAIDSKTSCREVMQLVLRAMRVDESIDKFVLQAFSPSIGMASRRIAIGQDDLALAALRGCGYEFSFLLIREHTPGSEPQRRSRFSRTRAKLSTEELRSPDSPDIDLDDFSVQPTTKSSNVGRILIDGPSTNNLLTTDSLISLTGLSFVSVDSNSDSSRNSYDDTPCHAPQDNMMLPICNVNKLDVTRSYSTPAYVKNELAIVNPVDIPSSPELYLTPDSNLSPSAEHKDFQSLSETIASNSPMPFLKFPPPPPFDPISITRGDSPNKTLEQAHFSKYNLLSPTEQDSGISSPHQNTPPQEDGSRISFLSETSLTSTSTTPSLAYAPGTLLYDLSVSSQQQRNTAHNISMFSIFKEFDVSTVEVVNNGQGLGMSLNETGTGLLGVQTIIPGSPVHNEGSIQQGDRIIEVNNRVVIGANSVTVAGIIRNCVGPVKFVIARSKLKPATSTEALVSDVVEEEIERLNRALKASKPVLSRLRLKNNCLNQQVTEMKKSIVQLNQEHKDSISKLETFEKDSTSLSMAVKGISQTGKFSLLAQLEIAQLETTRREISRFSEEVHTKLTTAKDKLKLAISQASNYKHENEKLVNDLNTLQNNFDKEKLNFAKHKNMLENIQSSACIDCKVKDNEIAALRANSNTPNTTRKPQNNRKSCENCHDNDAILEQLENELTDKMILIADQEAKLHTFRHRK</sequence>
<dbReference type="GO" id="GO:0045743">
    <property type="term" value="P:positive regulation of fibroblast growth factor receptor signaling pathway"/>
    <property type="evidence" value="ECO:0007669"/>
    <property type="project" value="TreeGrafter"/>
</dbReference>
<dbReference type="SMART" id="SM00228">
    <property type="entry name" value="PDZ"/>
    <property type="match status" value="1"/>
</dbReference>
<dbReference type="Gene3D" id="3.10.20.90">
    <property type="entry name" value="Phosphatidylinositol 3-kinase Catalytic Subunit, Chain A, domain 1"/>
    <property type="match status" value="1"/>
</dbReference>
<evidence type="ECO:0000313" key="6">
    <source>
        <dbReference type="Proteomes" id="UP001165289"/>
    </source>
</evidence>
<feature type="domain" description="PDZ" evidence="3">
    <location>
        <begin position="569"/>
        <end position="649"/>
    </location>
</feature>
<dbReference type="Pfam" id="PF00595">
    <property type="entry name" value="PDZ"/>
    <property type="match status" value="1"/>
</dbReference>
<feature type="coiled-coil region" evidence="1">
    <location>
        <begin position="682"/>
        <end position="723"/>
    </location>
</feature>
<keyword evidence="6" id="KW-1185">Reference proteome</keyword>
<proteinExistence type="predicted"/>
<feature type="region of interest" description="Disordered" evidence="2">
    <location>
        <begin position="490"/>
        <end position="513"/>
    </location>
</feature>
<dbReference type="CDD" id="cd17043">
    <property type="entry name" value="RA"/>
    <property type="match status" value="1"/>
</dbReference>
<dbReference type="AlphaFoldDB" id="A0AAV7JX05"/>
<feature type="coiled-coil region" evidence="1">
    <location>
        <begin position="783"/>
        <end position="810"/>
    </location>
</feature>